<dbReference type="PANTHER" id="PTHR20974:SF0">
    <property type="entry name" value="UPF0585 PROTEIN CG18661"/>
    <property type="match status" value="1"/>
</dbReference>
<evidence type="ECO:0008006" key="6">
    <source>
        <dbReference type="Google" id="ProtNLM"/>
    </source>
</evidence>
<accession>A0A0G4J230</accession>
<dbReference type="AlphaFoldDB" id="A0A0G4J230"/>
<name>A0A0G4J230_PLABS</name>
<dbReference type="PANTHER" id="PTHR20974">
    <property type="entry name" value="UPF0585 PROTEIN CG18661"/>
    <property type="match status" value="1"/>
</dbReference>
<evidence type="ECO:0000313" key="4">
    <source>
        <dbReference type="Proteomes" id="UP000039324"/>
    </source>
</evidence>
<dbReference type="Pfam" id="PF06080">
    <property type="entry name" value="DUF938"/>
    <property type="match status" value="1"/>
</dbReference>
<keyword evidence="4" id="KW-1185">Reference proteome</keyword>
<geneLocation type="mitochondrion" evidence="3"/>
<evidence type="ECO:0000313" key="5">
    <source>
        <dbReference type="Proteomes" id="UP000290189"/>
    </source>
</evidence>
<proteinExistence type="inferred from homology"/>
<dbReference type="OMA" id="YLYGPYK"/>
<evidence type="ECO:0000256" key="1">
    <source>
        <dbReference type="ARBA" id="ARBA00008308"/>
    </source>
</evidence>
<dbReference type="InterPro" id="IPR029063">
    <property type="entry name" value="SAM-dependent_MTases_sf"/>
</dbReference>
<dbReference type="Proteomes" id="UP000039324">
    <property type="component" value="Unassembled WGS sequence"/>
</dbReference>
<sequence>MLTAGACARNRQPIAGRFRDRLGALLGRPWTLLEVGSGTGEHAAYLSQALDNVTWHPTEADVDGPLMQSIALRNAGRANVAPVRALDATRHPWPVPADAFDVVFACNVIHIAPVEVLEGIVAGAYRACRPGGYLVTYGPYKFGGACSPQSSVDFDAWLRTRDARFGIRDFEHVDRCARDAGFALHACDPMPASNHMCFWVKAPPPSG</sequence>
<gene>
    <name evidence="2" type="ORF">PBRA_008600</name>
    <name evidence="3" type="ORF">PLBR_LOCUS9213</name>
</gene>
<dbReference type="Proteomes" id="UP000290189">
    <property type="component" value="Unassembled WGS sequence"/>
</dbReference>
<dbReference type="InterPro" id="IPR010342">
    <property type="entry name" value="DUF938"/>
</dbReference>
<protein>
    <recommendedName>
        <fullName evidence="6">Methyltransferase type 12 domain-containing protein</fullName>
    </recommendedName>
</protein>
<evidence type="ECO:0000313" key="3">
    <source>
        <dbReference type="EMBL" id="SPR01998.1"/>
    </source>
</evidence>
<keyword evidence="3" id="KW-0496">Mitochondrion</keyword>
<comment type="similarity">
    <text evidence="1">Belongs to the UPF0585 family.</text>
</comment>
<dbReference type="OrthoDB" id="10258744at2759"/>
<reference evidence="2 4" key="1">
    <citation type="submission" date="2015-02" db="EMBL/GenBank/DDBJ databases">
        <authorList>
            <person name="Chooi Y.-H."/>
        </authorList>
    </citation>
    <scope>NUCLEOTIDE SEQUENCE [LARGE SCALE GENOMIC DNA]</scope>
    <source>
        <strain evidence="2">E3</strain>
    </source>
</reference>
<dbReference type="EMBL" id="OVEO01000020">
    <property type="protein sequence ID" value="SPR01998.1"/>
    <property type="molecule type" value="Genomic_DNA"/>
</dbReference>
<reference evidence="3 5" key="2">
    <citation type="submission" date="2018-03" db="EMBL/GenBank/DDBJ databases">
        <authorList>
            <person name="Fogelqvist J."/>
        </authorList>
    </citation>
    <scope>NUCLEOTIDE SEQUENCE [LARGE SCALE GENOMIC DNA]</scope>
</reference>
<evidence type="ECO:0000313" key="2">
    <source>
        <dbReference type="EMBL" id="CEP01658.1"/>
    </source>
</evidence>
<dbReference type="EMBL" id="CDSF01000115">
    <property type="protein sequence ID" value="CEP01658.1"/>
    <property type="molecule type" value="Genomic_DNA"/>
</dbReference>
<dbReference type="CDD" id="cd02440">
    <property type="entry name" value="AdoMet_MTases"/>
    <property type="match status" value="1"/>
</dbReference>
<dbReference type="SUPFAM" id="SSF53335">
    <property type="entry name" value="S-adenosyl-L-methionine-dependent methyltransferases"/>
    <property type="match status" value="1"/>
</dbReference>
<organism evidence="2 4">
    <name type="scientific">Plasmodiophora brassicae</name>
    <name type="common">Clubroot disease agent</name>
    <dbReference type="NCBI Taxonomy" id="37360"/>
    <lineage>
        <taxon>Eukaryota</taxon>
        <taxon>Sar</taxon>
        <taxon>Rhizaria</taxon>
        <taxon>Endomyxa</taxon>
        <taxon>Phytomyxea</taxon>
        <taxon>Plasmodiophorida</taxon>
        <taxon>Plasmodiophoridae</taxon>
        <taxon>Plasmodiophora</taxon>
    </lineage>
</organism>
<dbReference type="Gene3D" id="3.40.50.150">
    <property type="entry name" value="Vaccinia Virus protein VP39"/>
    <property type="match status" value="1"/>
</dbReference>